<proteinExistence type="predicted"/>
<dbReference type="AlphaFoldDB" id="A0A0A9C0J0"/>
<organism evidence="1">
    <name type="scientific">Arundo donax</name>
    <name type="common">Giant reed</name>
    <name type="synonym">Donax arundinaceus</name>
    <dbReference type="NCBI Taxonomy" id="35708"/>
    <lineage>
        <taxon>Eukaryota</taxon>
        <taxon>Viridiplantae</taxon>
        <taxon>Streptophyta</taxon>
        <taxon>Embryophyta</taxon>
        <taxon>Tracheophyta</taxon>
        <taxon>Spermatophyta</taxon>
        <taxon>Magnoliopsida</taxon>
        <taxon>Liliopsida</taxon>
        <taxon>Poales</taxon>
        <taxon>Poaceae</taxon>
        <taxon>PACMAD clade</taxon>
        <taxon>Arundinoideae</taxon>
        <taxon>Arundineae</taxon>
        <taxon>Arundo</taxon>
    </lineage>
</organism>
<name>A0A0A9C0J0_ARUDO</name>
<sequence>MWKLSTILYIHWIEVVPSIHTYIHKAREKCTIIIAYFQRASD</sequence>
<protein>
    <submittedName>
        <fullName evidence="1">Uncharacterized protein</fullName>
    </submittedName>
</protein>
<accession>A0A0A9C0J0</accession>
<dbReference type="EMBL" id="GBRH01228834">
    <property type="protein sequence ID" value="JAD69061.1"/>
    <property type="molecule type" value="Transcribed_RNA"/>
</dbReference>
<reference evidence="1" key="1">
    <citation type="submission" date="2014-09" db="EMBL/GenBank/DDBJ databases">
        <authorList>
            <person name="Magalhaes I.L.F."/>
            <person name="Oliveira U."/>
            <person name="Santos F.R."/>
            <person name="Vidigal T.H.D.A."/>
            <person name="Brescovit A.D."/>
            <person name="Santos A.J."/>
        </authorList>
    </citation>
    <scope>NUCLEOTIDE SEQUENCE</scope>
    <source>
        <tissue evidence="1">Shoot tissue taken approximately 20 cm above the soil surface</tissue>
    </source>
</reference>
<reference evidence="1" key="2">
    <citation type="journal article" date="2015" name="Data Brief">
        <title>Shoot transcriptome of the giant reed, Arundo donax.</title>
        <authorList>
            <person name="Barrero R.A."/>
            <person name="Guerrero F.D."/>
            <person name="Moolhuijzen P."/>
            <person name="Goolsby J.A."/>
            <person name="Tidwell J."/>
            <person name="Bellgard S.E."/>
            <person name="Bellgard M.I."/>
        </authorList>
    </citation>
    <scope>NUCLEOTIDE SEQUENCE</scope>
    <source>
        <tissue evidence="1">Shoot tissue taken approximately 20 cm above the soil surface</tissue>
    </source>
</reference>
<evidence type="ECO:0000313" key="1">
    <source>
        <dbReference type="EMBL" id="JAD69061.1"/>
    </source>
</evidence>